<dbReference type="PANTHER" id="PTHR21716">
    <property type="entry name" value="TRANSMEMBRANE PROTEIN"/>
    <property type="match status" value="1"/>
</dbReference>
<keyword evidence="3" id="KW-0813">Transport</keyword>
<feature type="transmembrane region" description="Helical" evidence="9">
    <location>
        <begin position="36"/>
        <end position="54"/>
    </location>
</feature>
<keyword evidence="6 9" id="KW-1133">Transmembrane helix</keyword>
<protein>
    <submittedName>
        <fullName evidence="10">AI-2E family transporter</fullName>
    </submittedName>
</protein>
<feature type="transmembrane region" description="Helical" evidence="9">
    <location>
        <begin position="296"/>
        <end position="318"/>
    </location>
</feature>
<name>A0A919UFG2_9MICO</name>
<dbReference type="GO" id="GO:0005886">
    <property type="term" value="C:plasma membrane"/>
    <property type="evidence" value="ECO:0007669"/>
    <property type="project" value="UniProtKB-SubCell"/>
</dbReference>
<feature type="transmembrane region" description="Helical" evidence="9">
    <location>
        <begin position="90"/>
        <end position="110"/>
    </location>
</feature>
<gene>
    <name evidence="10" type="ORF">Dac01nite_03890</name>
</gene>
<evidence type="ECO:0000256" key="6">
    <source>
        <dbReference type="ARBA" id="ARBA00022989"/>
    </source>
</evidence>
<accession>A0A919UFG2</accession>
<dbReference type="Proteomes" id="UP000652354">
    <property type="component" value="Unassembled WGS sequence"/>
</dbReference>
<dbReference type="RefSeq" id="WP_203653079.1">
    <property type="nucleotide sequence ID" value="NZ_BONR01000001.1"/>
</dbReference>
<dbReference type="PANTHER" id="PTHR21716:SF53">
    <property type="entry name" value="PERMEASE PERM-RELATED"/>
    <property type="match status" value="1"/>
</dbReference>
<evidence type="ECO:0000256" key="1">
    <source>
        <dbReference type="ARBA" id="ARBA00004651"/>
    </source>
</evidence>
<feature type="transmembrane region" description="Helical" evidence="9">
    <location>
        <begin position="330"/>
        <end position="359"/>
    </location>
</feature>
<keyword evidence="7 9" id="KW-0472">Membrane</keyword>
<keyword evidence="4" id="KW-1003">Cell membrane</keyword>
<feature type="transmembrane region" description="Helical" evidence="9">
    <location>
        <begin position="236"/>
        <end position="255"/>
    </location>
</feature>
<dbReference type="GO" id="GO:0055085">
    <property type="term" value="P:transmembrane transport"/>
    <property type="evidence" value="ECO:0007669"/>
    <property type="project" value="TreeGrafter"/>
</dbReference>
<feature type="region of interest" description="Disordered" evidence="8">
    <location>
        <begin position="399"/>
        <end position="453"/>
    </location>
</feature>
<evidence type="ECO:0000256" key="9">
    <source>
        <dbReference type="SAM" id="Phobius"/>
    </source>
</evidence>
<comment type="caution">
    <text evidence="10">The sequence shown here is derived from an EMBL/GenBank/DDBJ whole genome shotgun (WGS) entry which is preliminary data.</text>
</comment>
<dbReference type="Pfam" id="PF01594">
    <property type="entry name" value="AI-2E_transport"/>
    <property type="match status" value="1"/>
</dbReference>
<comment type="subcellular location">
    <subcellularLocation>
        <location evidence="1">Cell membrane</location>
        <topology evidence="1">Multi-pass membrane protein</topology>
    </subcellularLocation>
</comment>
<evidence type="ECO:0000256" key="8">
    <source>
        <dbReference type="SAM" id="MobiDB-lite"/>
    </source>
</evidence>
<evidence type="ECO:0000256" key="3">
    <source>
        <dbReference type="ARBA" id="ARBA00022448"/>
    </source>
</evidence>
<evidence type="ECO:0000256" key="7">
    <source>
        <dbReference type="ARBA" id="ARBA00023136"/>
    </source>
</evidence>
<feature type="transmembrane region" description="Helical" evidence="9">
    <location>
        <begin position="60"/>
        <end position="78"/>
    </location>
</feature>
<organism evidence="10 11">
    <name type="scientific">Demequina activiva</name>
    <dbReference type="NCBI Taxonomy" id="1582364"/>
    <lineage>
        <taxon>Bacteria</taxon>
        <taxon>Bacillati</taxon>
        <taxon>Actinomycetota</taxon>
        <taxon>Actinomycetes</taxon>
        <taxon>Micrococcales</taxon>
        <taxon>Demequinaceae</taxon>
        <taxon>Demequina</taxon>
    </lineage>
</organism>
<dbReference type="InterPro" id="IPR002549">
    <property type="entry name" value="AI-2E-like"/>
</dbReference>
<evidence type="ECO:0000256" key="5">
    <source>
        <dbReference type="ARBA" id="ARBA00022692"/>
    </source>
</evidence>
<reference evidence="10" key="1">
    <citation type="submission" date="2021-01" db="EMBL/GenBank/DDBJ databases">
        <title>Whole genome shotgun sequence of Demequina activiva NBRC 110675.</title>
        <authorList>
            <person name="Komaki H."/>
            <person name="Tamura T."/>
        </authorList>
    </citation>
    <scope>NUCLEOTIDE SEQUENCE</scope>
    <source>
        <strain evidence="10">NBRC 110675</strain>
    </source>
</reference>
<feature type="compositionally biased region" description="Low complexity" evidence="8">
    <location>
        <begin position="422"/>
        <end position="432"/>
    </location>
</feature>
<evidence type="ECO:0000256" key="2">
    <source>
        <dbReference type="ARBA" id="ARBA00009773"/>
    </source>
</evidence>
<evidence type="ECO:0000256" key="4">
    <source>
        <dbReference type="ARBA" id="ARBA00022475"/>
    </source>
</evidence>
<keyword evidence="11" id="KW-1185">Reference proteome</keyword>
<sequence length="453" mass="48017">MSESPGETKPTSSVLYTEKATVVDRVPVTLRIAAAWSWRIVVVGIVVSTGVWAFTSLTALFVPLIIALIIAAPLERLVARMADIGIPRALGSILAILGLILTVLGLGTLASTSVVSDFDELREAAVEGFETFVAWLVEGPLAIEQAQIDEVVGNIQTFIQDNVLGVASGALSIGSAVGGLFAGIVIALVALFFFMRDGRLIWTWTVGLLPDDAVERADHAGTHAWVTLRRYTQTTVFVAFVDAVGIGLGAWILGVPLALPIAILVFLFSFIPLIGATLSGIIAALVALVDGGWTTALWMIAIVLVVQQIEGNVLYPWLFGKAASIHPLAVLLTISAGTLTLGLVGAVIAVPIVATLYAFKRGLRPEFQPGDDERAPITSQVPVMAERSREAIRRARSRITHTGEIAVQRPATDAPTQEQPTVAGDGAVAADGEQAHEPQSEQIPTRPPRDRDS</sequence>
<feature type="transmembrane region" description="Helical" evidence="9">
    <location>
        <begin position="261"/>
        <end position="289"/>
    </location>
</feature>
<evidence type="ECO:0000313" key="11">
    <source>
        <dbReference type="Proteomes" id="UP000652354"/>
    </source>
</evidence>
<feature type="transmembrane region" description="Helical" evidence="9">
    <location>
        <begin position="170"/>
        <end position="194"/>
    </location>
</feature>
<dbReference type="EMBL" id="BONR01000001">
    <property type="protein sequence ID" value="GIG53637.1"/>
    <property type="molecule type" value="Genomic_DNA"/>
</dbReference>
<keyword evidence="5 9" id="KW-0812">Transmembrane</keyword>
<comment type="similarity">
    <text evidence="2">Belongs to the autoinducer-2 exporter (AI-2E) (TC 2.A.86) family.</text>
</comment>
<proteinExistence type="inferred from homology"/>
<dbReference type="AlphaFoldDB" id="A0A919UFG2"/>
<evidence type="ECO:0000313" key="10">
    <source>
        <dbReference type="EMBL" id="GIG53637.1"/>
    </source>
</evidence>